<dbReference type="Proteomes" id="UP000076532">
    <property type="component" value="Unassembled WGS sequence"/>
</dbReference>
<feature type="region of interest" description="Disordered" evidence="1">
    <location>
        <begin position="93"/>
        <end position="119"/>
    </location>
</feature>
<feature type="region of interest" description="Disordered" evidence="1">
    <location>
        <begin position="1"/>
        <end position="31"/>
    </location>
</feature>
<reference evidence="2 3" key="1">
    <citation type="journal article" date="2016" name="Mol. Biol. Evol.">
        <title>Comparative Genomics of Early-Diverging Mushroom-Forming Fungi Provides Insights into the Origins of Lignocellulose Decay Capabilities.</title>
        <authorList>
            <person name="Nagy L.G."/>
            <person name="Riley R."/>
            <person name="Tritt A."/>
            <person name="Adam C."/>
            <person name="Daum C."/>
            <person name="Floudas D."/>
            <person name="Sun H."/>
            <person name="Yadav J.S."/>
            <person name="Pangilinan J."/>
            <person name="Larsson K.H."/>
            <person name="Matsuura K."/>
            <person name="Barry K."/>
            <person name="Labutti K."/>
            <person name="Kuo R."/>
            <person name="Ohm R.A."/>
            <person name="Bhattacharya S.S."/>
            <person name="Shirouzu T."/>
            <person name="Yoshinaga Y."/>
            <person name="Martin F.M."/>
            <person name="Grigoriev I.V."/>
            <person name="Hibbett D.S."/>
        </authorList>
    </citation>
    <scope>NUCLEOTIDE SEQUENCE [LARGE SCALE GENOMIC DNA]</scope>
    <source>
        <strain evidence="2 3">CBS 109695</strain>
    </source>
</reference>
<dbReference type="STRING" id="436010.A0A166M468"/>
<dbReference type="AlphaFoldDB" id="A0A166M468"/>
<evidence type="ECO:0008006" key="4">
    <source>
        <dbReference type="Google" id="ProtNLM"/>
    </source>
</evidence>
<feature type="region of interest" description="Disordered" evidence="1">
    <location>
        <begin position="733"/>
        <end position="763"/>
    </location>
</feature>
<evidence type="ECO:0000313" key="2">
    <source>
        <dbReference type="EMBL" id="KZP23621.1"/>
    </source>
</evidence>
<organism evidence="2 3">
    <name type="scientific">Athelia psychrophila</name>
    <dbReference type="NCBI Taxonomy" id="1759441"/>
    <lineage>
        <taxon>Eukaryota</taxon>
        <taxon>Fungi</taxon>
        <taxon>Dikarya</taxon>
        <taxon>Basidiomycota</taxon>
        <taxon>Agaricomycotina</taxon>
        <taxon>Agaricomycetes</taxon>
        <taxon>Agaricomycetidae</taxon>
        <taxon>Atheliales</taxon>
        <taxon>Atheliaceae</taxon>
        <taxon>Athelia</taxon>
    </lineage>
</organism>
<proteinExistence type="predicted"/>
<feature type="compositionally biased region" description="Polar residues" evidence="1">
    <location>
        <begin position="1"/>
        <end position="14"/>
    </location>
</feature>
<evidence type="ECO:0000313" key="3">
    <source>
        <dbReference type="Proteomes" id="UP000076532"/>
    </source>
</evidence>
<evidence type="ECO:0000256" key="1">
    <source>
        <dbReference type="SAM" id="MobiDB-lite"/>
    </source>
</evidence>
<protein>
    <recommendedName>
        <fullName evidence="4">Zn(2)-C6 fungal-type domain-containing protein</fullName>
    </recommendedName>
</protein>
<feature type="compositionally biased region" description="Low complexity" evidence="1">
    <location>
        <begin position="368"/>
        <end position="379"/>
    </location>
</feature>
<sequence>MAQRAGTSRSTVSTARPRPHPEPKTSRRQFSATRRVACDLFKLQTSAPDGQAQKAVCSECRQRGMNCVDEYAAMKNATRSLRRGRRIQEIERLYGRASHPQESPSPPSSPTARTSGRGGPSIIPELDIAFFESGFFAAFILQYSLLDRHDFASRYIAHRKGGRPLPIEGQLLAKVLVVWAASFGVDPTGAEIPAGQEQYTSAGASTSAGTSVWHQDQSASLPTQTLPSRRERTDAQVLELLNAVDIHGVLRKPTWDGVRLLLLIWPLTVHVQTPLQRVSMYESTMSQVYALCSLDYDDDASSSAKMTSEQGMFGDAMMRARIFLYAHVNEGTINGLKGTRMVLSDDDLVGFYQTLPPPLPKGNGGGESSLPSPVSPSHPSVHHHTGFSNLEQNSSQQSSHAALAYSGTRHYFAPMLNLSDVCRHIHTVLTGPKAHRNREEYFDRDGLRDIWLGLDRSWQEFEQMRTDGIGPSGFSIGSENLDRFVSGWQIYIFECHNVIRKELMERVASFPESSQKASSSGASCASGSGASCSTTSSSGTPAQAMLHRYAHASRKCRALLPTVLFLVQRHVAPTGVHRFFAYDAGLVKGGCYFAGCMLARGELDNSPSQPELELGMDIKTGVQICLQALESMQCVYGNSKELAKEIRGFHKQRQAHAVEQHGGSRVPFTSYGYQYQPTTTTVPYTPSCPGPESMQPTGASTLPYPMSLSTRPLLAPVITSNLTEVVHRTAHAGASTWAMPSPPNTAHTQRSTPETHDEYPTSVPYYPSSDPHDDYSYTVPSGTLVPSPFELSVGIDLSEEFIDGVFTTVDIPHGQAPSNDLLTPPFNTFY</sequence>
<gene>
    <name evidence="2" type="ORF">FIBSPDRAFT_889455</name>
</gene>
<feature type="region of interest" description="Disordered" evidence="1">
    <location>
        <begin position="354"/>
        <end position="393"/>
    </location>
</feature>
<name>A0A166M468_9AGAM</name>
<keyword evidence="3" id="KW-1185">Reference proteome</keyword>
<dbReference type="OrthoDB" id="3263880at2759"/>
<dbReference type="EMBL" id="KV417531">
    <property type="protein sequence ID" value="KZP23621.1"/>
    <property type="molecule type" value="Genomic_DNA"/>
</dbReference>
<accession>A0A166M468</accession>